<dbReference type="Gene3D" id="3.30.1540.10">
    <property type="entry name" value="formyl-coa transferase, domain 3"/>
    <property type="match status" value="1"/>
</dbReference>
<protein>
    <submittedName>
        <fullName evidence="2">Uncharacterized protein</fullName>
    </submittedName>
</protein>
<accession>A0A382Y0X6</accession>
<reference evidence="2" key="1">
    <citation type="submission" date="2018-05" db="EMBL/GenBank/DDBJ databases">
        <authorList>
            <person name="Lanie J.A."/>
            <person name="Ng W.-L."/>
            <person name="Kazmierczak K.M."/>
            <person name="Andrzejewski T.M."/>
            <person name="Davidsen T.M."/>
            <person name="Wayne K.J."/>
            <person name="Tettelin H."/>
            <person name="Glass J.I."/>
            <person name="Rusch D."/>
            <person name="Podicherti R."/>
            <person name="Tsui H.-C.T."/>
            <person name="Winkler M.E."/>
        </authorList>
    </citation>
    <scope>NUCLEOTIDE SEQUENCE</scope>
</reference>
<keyword evidence="1" id="KW-0808">Transferase</keyword>
<dbReference type="GO" id="GO:0008410">
    <property type="term" value="F:CoA-transferase activity"/>
    <property type="evidence" value="ECO:0007669"/>
    <property type="project" value="TreeGrafter"/>
</dbReference>
<dbReference type="SUPFAM" id="SSF89796">
    <property type="entry name" value="CoA-transferase family III (CaiB/BaiF)"/>
    <property type="match status" value="1"/>
</dbReference>
<dbReference type="AlphaFoldDB" id="A0A382Y0X6"/>
<dbReference type="InterPro" id="IPR023606">
    <property type="entry name" value="CoA-Trfase_III_dom_1_sf"/>
</dbReference>
<gene>
    <name evidence="2" type="ORF">METZ01_LOCUS429245</name>
</gene>
<evidence type="ECO:0000313" key="2">
    <source>
        <dbReference type="EMBL" id="SVD76391.1"/>
    </source>
</evidence>
<name>A0A382Y0X6_9ZZZZ</name>
<sequence>MMHHRDQLREMIGKAFSVMTVSQACSALDAENLTYSVVEKLADVITDAQLIENGVIVETESEAPDFQWTVANPIQVEGVAKVSPRDPPKIGQDSARILREMGYSMEAISAFAENGSIVVAQSDDDPTV</sequence>
<organism evidence="2">
    <name type="scientific">marine metagenome</name>
    <dbReference type="NCBI Taxonomy" id="408172"/>
    <lineage>
        <taxon>unclassified sequences</taxon>
        <taxon>metagenomes</taxon>
        <taxon>ecological metagenomes</taxon>
    </lineage>
</organism>
<evidence type="ECO:0000256" key="1">
    <source>
        <dbReference type="ARBA" id="ARBA00022679"/>
    </source>
</evidence>
<proteinExistence type="predicted"/>
<dbReference type="Gene3D" id="3.40.50.10540">
    <property type="entry name" value="Crotonobetainyl-coa:carnitine coa-transferase, domain 1"/>
    <property type="match status" value="1"/>
</dbReference>
<dbReference type="InterPro" id="IPR050483">
    <property type="entry name" value="CoA-transferase_III_domain"/>
</dbReference>
<dbReference type="InterPro" id="IPR003673">
    <property type="entry name" value="CoA-Trfase_fam_III"/>
</dbReference>
<dbReference type="PANTHER" id="PTHR48207:SF3">
    <property type="entry name" value="SUCCINATE--HYDROXYMETHYLGLUTARATE COA-TRANSFERASE"/>
    <property type="match status" value="1"/>
</dbReference>
<dbReference type="EMBL" id="UINC01171695">
    <property type="protein sequence ID" value="SVD76391.1"/>
    <property type="molecule type" value="Genomic_DNA"/>
</dbReference>
<dbReference type="InterPro" id="IPR044855">
    <property type="entry name" value="CoA-Trfase_III_dom3_sf"/>
</dbReference>
<dbReference type="Pfam" id="PF02515">
    <property type="entry name" value="CoA_transf_3"/>
    <property type="match status" value="1"/>
</dbReference>
<dbReference type="PANTHER" id="PTHR48207">
    <property type="entry name" value="SUCCINATE--HYDROXYMETHYLGLUTARATE COA-TRANSFERASE"/>
    <property type="match status" value="1"/>
</dbReference>
<dbReference type="PROSITE" id="PS51257">
    <property type="entry name" value="PROKAR_LIPOPROTEIN"/>
    <property type="match status" value="1"/>
</dbReference>